<dbReference type="AlphaFoldDB" id="A0AB33IWV4"/>
<dbReference type="InterPro" id="IPR036737">
    <property type="entry name" value="OmpA-like_sf"/>
</dbReference>
<name>A0AB33IWV4_9BACT</name>
<feature type="domain" description="OmpA-like" evidence="1">
    <location>
        <begin position="302"/>
        <end position="382"/>
    </location>
</feature>
<dbReference type="SUPFAM" id="SSF103088">
    <property type="entry name" value="OmpA-like"/>
    <property type="match status" value="1"/>
</dbReference>
<reference evidence="2" key="1">
    <citation type="submission" date="2024-07" db="EMBL/GenBank/DDBJ databases">
        <title>Complete genome sequence of Prevotella sp. YM-2024 GTC17254.</title>
        <authorList>
            <person name="Hayashi M."/>
            <person name="Muto Y."/>
            <person name="Tanaka K."/>
            <person name="Niwa H."/>
        </authorList>
    </citation>
    <scope>NUCLEOTIDE SEQUENCE</scope>
    <source>
        <strain evidence="2">GTC17254</strain>
    </source>
</reference>
<gene>
    <name evidence="2" type="ORF">GTC17254_16500</name>
</gene>
<sequence>MKKKTLILLSVLTFVGNDIQAQVVYGNNEQTYVNSLYEEQVKHMSPSESTSGSSDMPSKYGLSGITDNWFAAVHGGFISFLGNPISHTDFNGRTKLGLDAHIGKWHSPYFGTRLVYQGSKFVDSQRTSQSFSSYHADLLLNVSSFFRPTFDKPAKWNISPYIGAGFVRLNRLNQTSFAFSYGIYGNYGISDRISVSATLGGTTTHQSFDGYGEKGRWGDNLISGSLGVSVGIGHLGWKSKGHKSRLTEQVESARPHVTDLTTYPRNNYGGLKSLQERIANGDTANVVTNENFANFDAPILFFFKRNSTELIDKQQKVNIHEIAAAAKEYGLNVRVVGAADSKTGSPAHNRALSIRRCKYIAKLLIKAGVSKSRMTGAIQGGINLYKPYTANRHTCVILYKQK</sequence>
<evidence type="ECO:0000313" key="2">
    <source>
        <dbReference type="EMBL" id="BFO74053.1"/>
    </source>
</evidence>
<evidence type="ECO:0000259" key="1">
    <source>
        <dbReference type="Pfam" id="PF00691"/>
    </source>
</evidence>
<dbReference type="Gene3D" id="3.30.1330.60">
    <property type="entry name" value="OmpA-like domain"/>
    <property type="match status" value="1"/>
</dbReference>
<protein>
    <submittedName>
        <fullName evidence="2">OmpA family protein</fullName>
    </submittedName>
</protein>
<dbReference type="InterPro" id="IPR006665">
    <property type="entry name" value="OmpA-like"/>
</dbReference>
<accession>A0AB33IWV4</accession>
<organism evidence="2">
    <name type="scientific">Prevotella sp. GTC17254</name>
    <dbReference type="NCBI Taxonomy" id="3236794"/>
    <lineage>
        <taxon>Bacteria</taxon>
        <taxon>Pseudomonadati</taxon>
        <taxon>Bacteroidota</taxon>
        <taxon>Bacteroidia</taxon>
        <taxon>Bacteroidales</taxon>
        <taxon>Prevotellaceae</taxon>
        <taxon>Prevotella</taxon>
    </lineage>
</organism>
<dbReference type="EMBL" id="AP035786">
    <property type="protein sequence ID" value="BFO74053.1"/>
    <property type="molecule type" value="Genomic_DNA"/>
</dbReference>
<proteinExistence type="predicted"/>
<dbReference type="Pfam" id="PF00691">
    <property type="entry name" value="OmpA"/>
    <property type="match status" value="1"/>
</dbReference>